<reference evidence="2 3" key="1">
    <citation type="submission" date="2015-01" db="EMBL/GenBank/DDBJ databases">
        <title>The Genome Sequence of Ochroconis gallopava CBS43764.</title>
        <authorList>
            <consortium name="The Broad Institute Genomics Platform"/>
            <person name="Cuomo C."/>
            <person name="de Hoog S."/>
            <person name="Gorbushina A."/>
            <person name="Stielow B."/>
            <person name="Teixiera M."/>
            <person name="Abouelleil A."/>
            <person name="Chapman S.B."/>
            <person name="Priest M."/>
            <person name="Young S.K."/>
            <person name="Wortman J."/>
            <person name="Nusbaum C."/>
            <person name="Birren B."/>
        </authorList>
    </citation>
    <scope>NUCLEOTIDE SEQUENCE [LARGE SCALE GENOMIC DNA]</scope>
    <source>
        <strain evidence="2 3">CBS 43764</strain>
    </source>
</reference>
<feature type="region of interest" description="Disordered" evidence="1">
    <location>
        <begin position="1"/>
        <end position="152"/>
    </location>
</feature>
<evidence type="ECO:0008006" key="4">
    <source>
        <dbReference type="Google" id="ProtNLM"/>
    </source>
</evidence>
<name>A0A0D1Z0X3_9PEZI</name>
<dbReference type="GeneID" id="27310303"/>
<dbReference type="RefSeq" id="XP_016216486.1">
    <property type="nucleotide sequence ID" value="XM_016355350.1"/>
</dbReference>
<evidence type="ECO:0000313" key="3">
    <source>
        <dbReference type="Proteomes" id="UP000053259"/>
    </source>
</evidence>
<evidence type="ECO:0000256" key="1">
    <source>
        <dbReference type="SAM" id="MobiDB-lite"/>
    </source>
</evidence>
<dbReference type="HOGENOM" id="CLU_039952_1_2_1"/>
<dbReference type="EMBL" id="KN847534">
    <property type="protein sequence ID" value="KIW06617.1"/>
    <property type="molecule type" value="Genomic_DNA"/>
</dbReference>
<dbReference type="AlphaFoldDB" id="A0A0D1Z0X3"/>
<evidence type="ECO:0000313" key="2">
    <source>
        <dbReference type="EMBL" id="KIW06617.1"/>
    </source>
</evidence>
<organism evidence="2 3">
    <name type="scientific">Verruconis gallopava</name>
    <dbReference type="NCBI Taxonomy" id="253628"/>
    <lineage>
        <taxon>Eukaryota</taxon>
        <taxon>Fungi</taxon>
        <taxon>Dikarya</taxon>
        <taxon>Ascomycota</taxon>
        <taxon>Pezizomycotina</taxon>
        <taxon>Dothideomycetes</taxon>
        <taxon>Pleosporomycetidae</taxon>
        <taxon>Venturiales</taxon>
        <taxon>Sympoventuriaceae</taxon>
        <taxon>Verruconis</taxon>
    </lineage>
</organism>
<accession>A0A0D1Z0X3</accession>
<gene>
    <name evidence="2" type="ORF">PV09_02330</name>
</gene>
<dbReference type="Proteomes" id="UP000053259">
    <property type="component" value="Unassembled WGS sequence"/>
</dbReference>
<dbReference type="OrthoDB" id="5398854at2759"/>
<feature type="compositionally biased region" description="Basic and acidic residues" evidence="1">
    <location>
        <begin position="139"/>
        <end position="152"/>
    </location>
</feature>
<proteinExistence type="predicted"/>
<keyword evidence="3" id="KW-1185">Reference proteome</keyword>
<dbReference type="VEuPathDB" id="FungiDB:PV09_02330"/>
<sequence length="331" mass="37153">MASYAHYPSAQTAYAPPYDRAPPYNPSSPRYSMYASAGTPSPRGSAKINHARRASHAPPGFGSASRVPPNLYPEYHYATPSPRDRRQTTFVPGTSRREEYAPAYEPVQAEPTPLKANQSRPRRASQATRPSPTPPKKPVKTEKTVRKATAEDAARAGIPAGYSYKNWDPSEEPITLLGSVFDANSLGKWIYDWTVYSHGPATPLSDMAGDLWLLLIQLAGKIKRADETIDKVRQEENRELVEDFLESGERLWVRLKKLLKICEEYMWQAAKDDNGGKKPVTMGKNSGCEFVDSIFGRDRELDKTEKLMSAIRLWSMRFDANCDEILRNPTL</sequence>
<protein>
    <recommendedName>
        <fullName evidence="4">Vegetative cell wall protein gp1</fullName>
    </recommendedName>
</protein>